<dbReference type="PANTHER" id="PTHR43827:SF3">
    <property type="entry name" value="NADP-DEPENDENT OXIDOREDUCTASE DOMAIN-CONTAINING PROTEIN"/>
    <property type="match status" value="1"/>
</dbReference>
<name>A0A167PKC8_CORFA</name>
<dbReference type="Gene3D" id="3.20.20.100">
    <property type="entry name" value="NADP-dependent oxidoreductase domain"/>
    <property type="match status" value="1"/>
</dbReference>
<dbReference type="GO" id="GO:0016652">
    <property type="term" value="F:oxidoreductase activity, acting on NAD(P)H as acceptor"/>
    <property type="evidence" value="ECO:0007669"/>
    <property type="project" value="InterPro"/>
</dbReference>
<feature type="binding site" evidence="5">
    <location>
        <position position="119"/>
    </location>
    <ligand>
        <name>substrate</name>
    </ligand>
</feature>
<comment type="similarity">
    <text evidence="1">Belongs to the aldo/keto reductase family.</text>
</comment>
<gene>
    <name evidence="8" type="ORF">ISF_07264</name>
</gene>
<dbReference type="PROSITE" id="PS00062">
    <property type="entry name" value="ALDOKETO_REDUCTASE_2"/>
    <property type="match status" value="1"/>
</dbReference>
<feature type="site" description="Lowers pKa of active site Tyr" evidence="6">
    <location>
        <position position="84"/>
    </location>
</feature>
<dbReference type="AlphaFoldDB" id="A0A167PKC8"/>
<accession>A0A167PKC8</accession>
<dbReference type="InterPro" id="IPR020471">
    <property type="entry name" value="AKR"/>
</dbReference>
<dbReference type="InterPro" id="IPR036812">
    <property type="entry name" value="NAD(P)_OxRdtase_dom_sf"/>
</dbReference>
<dbReference type="RefSeq" id="XP_018701779.1">
    <property type="nucleotide sequence ID" value="XM_018850867.1"/>
</dbReference>
<dbReference type="STRING" id="1081104.A0A167PKC8"/>
<evidence type="ECO:0000256" key="6">
    <source>
        <dbReference type="PIRSR" id="PIRSR000097-3"/>
    </source>
</evidence>
<organism evidence="8 9">
    <name type="scientific">Cordyceps fumosorosea (strain ARSEF 2679)</name>
    <name type="common">Isaria fumosorosea</name>
    <dbReference type="NCBI Taxonomy" id="1081104"/>
    <lineage>
        <taxon>Eukaryota</taxon>
        <taxon>Fungi</taxon>
        <taxon>Dikarya</taxon>
        <taxon>Ascomycota</taxon>
        <taxon>Pezizomycotina</taxon>
        <taxon>Sordariomycetes</taxon>
        <taxon>Hypocreomycetidae</taxon>
        <taxon>Hypocreales</taxon>
        <taxon>Cordycipitaceae</taxon>
        <taxon>Cordyceps</taxon>
    </lineage>
</organism>
<evidence type="ECO:0000256" key="5">
    <source>
        <dbReference type="PIRSR" id="PIRSR000097-2"/>
    </source>
</evidence>
<feature type="domain" description="NADP-dependent oxidoreductase" evidence="7">
    <location>
        <begin position="20"/>
        <end position="183"/>
    </location>
</feature>
<feature type="domain" description="NADP-dependent oxidoreductase" evidence="7">
    <location>
        <begin position="217"/>
        <end position="278"/>
    </location>
</feature>
<dbReference type="GeneID" id="30023556"/>
<dbReference type="PRINTS" id="PR00069">
    <property type="entry name" value="ALDKETRDTASE"/>
</dbReference>
<dbReference type="OrthoDB" id="416253at2759"/>
<dbReference type="SUPFAM" id="SSF51430">
    <property type="entry name" value="NAD(P)-linked oxidoreductase"/>
    <property type="match status" value="1"/>
</dbReference>
<dbReference type="EMBL" id="AZHB01000021">
    <property type="protein sequence ID" value="OAA56748.1"/>
    <property type="molecule type" value="Genomic_DNA"/>
</dbReference>
<reference evidence="8 9" key="1">
    <citation type="journal article" date="2016" name="Genome Biol. Evol.">
        <title>Divergent and convergent evolution of fungal pathogenicity.</title>
        <authorList>
            <person name="Shang Y."/>
            <person name="Xiao G."/>
            <person name="Zheng P."/>
            <person name="Cen K."/>
            <person name="Zhan S."/>
            <person name="Wang C."/>
        </authorList>
    </citation>
    <scope>NUCLEOTIDE SEQUENCE [LARGE SCALE GENOMIC DNA]</scope>
    <source>
        <strain evidence="8 9">ARSEF 2679</strain>
    </source>
</reference>
<keyword evidence="2" id="KW-0521">NADP</keyword>
<keyword evidence="9" id="KW-1185">Reference proteome</keyword>
<dbReference type="Proteomes" id="UP000076744">
    <property type="component" value="Unassembled WGS sequence"/>
</dbReference>
<dbReference type="InterPro" id="IPR023210">
    <property type="entry name" value="NADP_OxRdtase_dom"/>
</dbReference>
<keyword evidence="3" id="KW-0560">Oxidoreductase</keyword>
<dbReference type="PANTHER" id="PTHR43827">
    <property type="entry name" value="2,5-DIKETO-D-GLUCONIC ACID REDUCTASE"/>
    <property type="match status" value="1"/>
</dbReference>
<evidence type="ECO:0000313" key="8">
    <source>
        <dbReference type="EMBL" id="OAA56748.1"/>
    </source>
</evidence>
<sequence>MDIPLLELRDGNKIPLLAFGTGTAWFKEVGDTSFNHELVEVTKTAIRKGFHHLDCAEMYGTEEEVGAAIQAAGVPRESLFITNKVAPGIDDIPAAVERSLAKMKLDYFDLKPHLRYLIHIPFFAESDDDFARAWTSMEDIKKSGKTRSIGVSNYLRPHLEATLRTASDPPVLNQIEYHPYLQRAGAYVPWLRERHGIQVGSFKGLTPAVRCPDGPLREPLARMAREKGITEPVVLLAWLMQSGIVAVTTTRKPGRLDEYAQVLQVTLTEAEMAEITKVGGTYHCRTSWPEYFEPDDRS</sequence>
<evidence type="ECO:0000256" key="2">
    <source>
        <dbReference type="ARBA" id="ARBA00022857"/>
    </source>
</evidence>
<dbReference type="Pfam" id="PF00248">
    <property type="entry name" value="Aldo_ket_red"/>
    <property type="match status" value="2"/>
</dbReference>
<proteinExistence type="inferred from homology"/>
<dbReference type="GO" id="GO:0016616">
    <property type="term" value="F:oxidoreductase activity, acting on the CH-OH group of donors, NAD or NADP as acceptor"/>
    <property type="evidence" value="ECO:0007669"/>
    <property type="project" value="UniProtKB-ARBA"/>
</dbReference>
<comment type="caution">
    <text evidence="8">The sequence shown here is derived from an EMBL/GenBank/DDBJ whole genome shotgun (WGS) entry which is preliminary data.</text>
</comment>
<protein>
    <submittedName>
        <fullName evidence="8">Aldo/keto reductase</fullName>
    </submittedName>
</protein>
<dbReference type="CDD" id="cd19120">
    <property type="entry name" value="AKR_AKR3C2-3"/>
    <property type="match status" value="1"/>
</dbReference>
<dbReference type="PIRSF" id="PIRSF000097">
    <property type="entry name" value="AKR"/>
    <property type="match status" value="1"/>
</dbReference>
<evidence type="ECO:0000256" key="4">
    <source>
        <dbReference type="PIRSR" id="PIRSR000097-1"/>
    </source>
</evidence>
<dbReference type="InterPro" id="IPR018170">
    <property type="entry name" value="Aldo/ket_reductase_CS"/>
</dbReference>
<evidence type="ECO:0000259" key="7">
    <source>
        <dbReference type="Pfam" id="PF00248"/>
    </source>
</evidence>
<evidence type="ECO:0000313" key="9">
    <source>
        <dbReference type="Proteomes" id="UP000076744"/>
    </source>
</evidence>
<evidence type="ECO:0000256" key="1">
    <source>
        <dbReference type="ARBA" id="ARBA00007905"/>
    </source>
</evidence>
<dbReference type="InterPro" id="IPR044494">
    <property type="entry name" value="AKR3C2/3"/>
</dbReference>
<evidence type="ECO:0000256" key="3">
    <source>
        <dbReference type="ARBA" id="ARBA00023002"/>
    </source>
</evidence>
<dbReference type="FunFam" id="3.20.20.100:FF:000002">
    <property type="entry name" value="2,5-diketo-D-gluconic acid reductase A"/>
    <property type="match status" value="1"/>
</dbReference>
<feature type="active site" description="Proton donor" evidence="4">
    <location>
        <position position="59"/>
    </location>
</feature>